<keyword evidence="3" id="KW-1185">Reference proteome</keyword>
<evidence type="ECO:0000256" key="1">
    <source>
        <dbReference type="SAM" id="SignalP"/>
    </source>
</evidence>
<evidence type="ECO:0008006" key="4">
    <source>
        <dbReference type="Google" id="ProtNLM"/>
    </source>
</evidence>
<protein>
    <recommendedName>
        <fullName evidence="4">RNA-binding protein</fullName>
    </recommendedName>
</protein>
<feature type="signal peptide" evidence="1">
    <location>
        <begin position="1"/>
        <end position="22"/>
    </location>
</feature>
<dbReference type="Proteomes" id="UP000594261">
    <property type="component" value="Chromosome 6"/>
</dbReference>
<sequence>MCNLTSCYTLMSLISTIFNLQCMSVRLAYYNTGMSVRLAYYNTEEALQKLNGTVIGKQTVRLSWGRNPANKQFRADYGNQWSGAYYGGQLYDGYGYALPPPHDPSMYATPFAAYGAYPIYGNQQQVS</sequence>
<keyword evidence="1" id="KW-0732">Signal</keyword>
<evidence type="ECO:0000313" key="2">
    <source>
        <dbReference type="EnsemblPlants" id="QL06p050677:mrna"/>
    </source>
</evidence>
<dbReference type="Gramene" id="QL06p050677:mrna">
    <property type="protein sequence ID" value="QL06p050677:mrna"/>
    <property type="gene ID" value="QL06p050677"/>
</dbReference>
<reference evidence="2 3" key="1">
    <citation type="journal article" date="2016" name="G3 (Bethesda)">
        <title>First Draft Assembly and Annotation of the Genome of a California Endemic Oak Quercus lobata Nee (Fagaceae).</title>
        <authorList>
            <person name="Sork V.L."/>
            <person name="Fitz-Gibbon S.T."/>
            <person name="Puiu D."/>
            <person name="Crepeau M."/>
            <person name="Gugger P.F."/>
            <person name="Sherman R."/>
            <person name="Stevens K."/>
            <person name="Langley C.H."/>
            <person name="Pellegrini M."/>
            <person name="Salzberg S.L."/>
        </authorList>
    </citation>
    <scope>NUCLEOTIDE SEQUENCE [LARGE SCALE GENOMIC DNA]</scope>
    <source>
        <strain evidence="2 3">cv. SW786</strain>
    </source>
</reference>
<organism evidence="2 3">
    <name type="scientific">Quercus lobata</name>
    <name type="common">Valley oak</name>
    <dbReference type="NCBI Taxonomy" id="97700"/>
    <lineage>
        <taxon>Eukaryota</taxon>
        <taxon>Viridiplantae</taxon>
        <taxon>Streptophyta</taxon>
        <taxon>Embryophyta</taxon>
        <taxon>Tracheophyta</taxon>
        <taxon>Spermatophyta</taxon>
        <taxon>Magnoliopsida</taxon>
        <taxon>eudicotyledons</taxon>
        <taxon>Gunneridae</taxon>
        <taxon>Pentapetalae</taxon>
        <taxon>rosids</taxon>
        <taxon>fabids</taxon>
        <taxon>Fagales</taxon>
        <taxon>Fagaceae</taxon>
        <taxon>Quercus</taxon>
    </lineage>
</organism>
<dbReference type="GO" id="GO:0003676">
    <property type="term" value="F:nucleic acid binding"/>
    <property type="evidence" value="ECO:0007669"/>
    <property type="project" value="InterPro"/>
</dbReference>
<dbReference type="SUPFAM" id="SSF54928">
    <property type="entry name" value="RNA-binding domain, RBD"/>
    <property type="match status" value="1"/>
</dbReference>
<feature type="chain" id="PRO_5029508816" description="RNA-binding protein" evidence="1">
    <location>
        <begin position="23"/>
        <end position="127"/>
    </location>
</feature>
<dbReference type="InterPro" id="IPR035979">
    <property type="entry name" value="RBD_domain_sf"/>
</dbReference>
<proteinExistence type="predicted"/>
<dbReference type="EnsemblPlants" id="QL06p050677:mrna">
    <property type="protein sequence ID" value="QL06p050677:mrna"/>
    <property type="gene ID" value="QL06p050677"/>
</dbReference>
<accession>A0A7N2M1W4</accession>
<dbReference type="AlphaFoldDB" id="A0A7N2M1W4"/>
<reference evidence="2" key="2">
    <citation type="submission" date="2021-01" db="UniProtKB">
        <authorList>
            <consortium name="EnsemblPlants"/>
        </authorList>
    </citation>
    <scope>IDENTIFICATION</scope>
</reference>
<name>A0A7N2M1W4_QUELO</name>
<dbReference type="InParanoid" id="A0A7N2M1W4"/>
<dbReference type="EMBL" id="LRBV02000006">
    <property type="status" value="NOT_ANNOTATED_CDS"/>
    <property type="molecule type" value="Genomic_DNA"/>
</dbReference>
<evidence type="ECO:0000313" key="3">
    <source>
        <dbReference type="Proteomes" id="UP000594261"/>
    </source>
</evidence>